<dbReference type="SUPFAM" id="SSF51569">
    <property type="entry name" value="Aldolase"/>
    <property type="match status" value="1"/>
</dbReference>
<accession>A0A8E1WIT7</accession>
<evidence type="ECO:0000256" key="3">
    <source>
        <dbReference type="PIRNR" id="PIRNR001365"/>
    </source>
</evidence>
<comment type="similarity">
    <text evidence="3">Belongs to the DapA family.</text>
</comment>
<feature type="active site" description="Schiff-base intermediate with substrate" evidence="4">
    <location>
        <position position="168"/>
    </location>
</feature>
<evidence type="ECO:0000256" key="5">
    <source>
        <dbReference type="PIRSR" id="PIRSR001365-2"/>
    </source>
</evidence>
<dbReference type="CDD" id="cd00408">
    <property type="entry name" value="DHDPS-like"/>
    <property type="match status" value="1"/>
</dbReference>
<dbReference type="GO" id="GO:0008840">
    <property type="term" value="F:4-hydroxy-tetrahydrodipicolinate synthase activity"/>
    <property type="evidence" value="ECO:0007669"/>
    <property type="project" value="UniProtKB-EC"/>
</dbReference>
<organism evidence="6 7">
    <name type="scientific">Aminobacter carboxidus</name>
    <dbReference type="NCBI Taxonomy" id="376165"/>
    <lineage>
        <taxon>Bacteria</taxon>
        <taxon>Pseudomonadati</taxon>
        <taxon>Pseudomonadota</taxon>
        <taxon>Alphaproteobacteria</taxon>
        <taxon>Hyphomicrobiales</taxon>
        <taxon>Phyllobacteriaceae</taxon>
        <taxon>Aminobacter</taxon>
    </lineage>
</organism>
<evidence type="ECO:0000313" key="7">
    <source>
        <dbReference type="Proteomes" id="UP000532373"/>
    </source>
</evidence>
<dbReference type="Pfam" id="PF00701">
    <property type="entry name" value="DHDPS"/>
    <property type="match status" value="1"/>
</dbReference>
<dbReference type="PIRSF" id="PIRSF001365">
    <property type="entry name" value="DHDPS"/>
    <property type="match status" value="1"/>
</dbReference>
<dbReference type="PANTHER" id="PTHR12128:SF67">
    <property type="entry name" value="BLR3884 PROTEIN"/>
    <property type="match status" value="1"/>
</dbReference>
<dbReference type="InterPro" id="IPR002220">
    <property type="entry name" value="DapA-like"/>
</dbReference>
<sequence length="304" mass="32703">MNQELLSVYAPVLTPFNSDLTVNTKRFLRHCRWVVDQGAGLAIFGTNSEAASLSLVEKRRLLDEVVASGIPASALMPGTGANSLEETVELTRAAVDAGAPAVLVLPPFFFKPASIEGLIRHYGRLIEAVGSDKLQVVLYHIPQFTGVPVTVELIEGLRRRYPNVVGIKDSSGDRENLARYLEIGDGFKVFPASEILLGETIAKGSVGCISATANVNAKGMVEAIVNTAKLGASDAFAKATMVRTLFQQFPMIQAMKSLIARELGSAEWRTVRAPLVELDAQAEQKFFAAVDQAGFSPWALEKAA</sequence>
<dbReference type="InterPro" id="IPR020625">
    <property type="entry name" value="Schiff_base-form_aldolases_AS"/>
</dbReference>
<dbReference type="AlphaFoldDB" id="A0A8E1WIT7"/>
<evidence type="ECO:0000256" key="1">
    <source>
        <dbReference type="ARBA" id="ARBA00023239"/>
    </source>
</evidence>
<dbReference type="PROSITE" id="PS00666">
    <property type="entry name" value="DHDPS_2"/>
    <property type="match status" value="1"/>
</dbReference>
<feature type="binding site" evidence="5">
    <location>
        <position position="209"/>
    </location>
    <ligand>
        <name>pyruvate</name>
        <dbReference type="ChEBI" id="CHEBI:15361"/>
    </ligand>
</feature>
<proteinExistence type="inferred from homology"/>
<dbReference type="SMART" id="SM01130">
    <property type="entry name" value="DHDPS"/>
    <property type="match status" value="1"/>
</dbReference>
<keyword evidence="2" id="KW-0704">Schiff base</keyword>
<dbReference type="Proteomes" id="UP000532373">
    <property type="component" value="Unassembled WGS sequence"/>
</dbReference>
<keyword evidence="1 3" id="KW-0456">Lyase</keyword>
<dbReference type="RefSeq" id="WP_184770494.1">
    <property type="nucleotide sequence ID" value="NZ_JACHGI010000008.1"/>
</dbReference>
<protein>
    <submittedName>
        <fullName evidence="6">4-hydroxy-tetrahydrodipicolinate synthase</fullName>
        <ecNumber evidence="6">4.3.3.7</ecNumber>
    </submittedName>
</protein>
<dbReference type="EC" id="4.3.3.7" evidence="6"/>
<dbReference type="EMBL" id="JACHGI010000008">
    <property type="protein sequence ID" value="MBB6468140.1"/>
    <property type="molecule type" value="Genomic_DNA"/>
</dbReference>
<evidence type="ECO:0000256" key="4">
    <source>
        <dbReference type="PIRSR" id="PIRSR001365-1"/>
    </source>
</evidence>
<name>A0A8E1WIT7_9HYPH</name>
<dbReference type="PRINTS" id="PR00146">
    <property type="entry name" value="DHPICSNTHASE"/>
</dbReference>
<feature type="active site" description="Proton donor/acceptor" evidence="4">
    <location>
        <position position="139"/>
    </location>
</feature>
<dbReference type="InterPro" id="IPR013785">
    <property type="entry name" value="Aldolase_TIM"/>
</dbReference>
<gene>
    <name evidence="6" type="ORF">HNQ96_004024</name>
</gene>
<evidence type="ECO:0000256" key="2">
    <source>
        <dbReference type="ARBA" id="ARBA00023270"/>
    </source>
</evidence>
<evidence type="ECO:0000313" key="6">
    <source>
        <dbReference type="EMBL" id="MBB6468140.1"/>
    </source>
</evidence>
<reference evidence="6 7" key="1">
    <citation type="submission" date="2020-08" db="EMBL/GenBank/DDBJ databases">
        <title>Genomic Encyclopedia of Type Strains, Phase IV (KMG-IV): sequencing the most valuable type-strain genomes for metagenomic binning, comparative biology and taxonomic classification.</title>
        <authorList>
            <person name="Goeker M."/>
        </authorList>
    </citation>
    <scope>NUCLEOTIDE SEQUENCE [LARGE SCALE GENOMIC DNA]</scope>
    <source>
        <strain evidence="6 7">DSM 17454</strain>
    </source>
</reference>
<dbReference type="Gene3D" id="3.20.20.70">
    <property type="entry name" value="Aldolase class I"/>
    <property type="match status" value="1"/>
</dbReference>
<dbReference type="PANTHER" id="PTHR12128">
    <property type="entry name" value="DIHYDRODIPICOLINATE SYNTHASE"/>
    <property type="match status" value="1"/>
</dbReference>
<comment type="caution">
    <text evidence="6">The sequence shown here is derived from an EMBL/GenBank/DDBJ whole genome shotgun (WGS) entry which is preliminary data.</text>
</comment>